<keyword evidence="2" id="KW-1185">Reference proteome</keyword>
<accession>A0A285U6X9</accession>
<dbReference type="CDD" id="cd10929">
    <property type="entry name" value="CE4_u5"/>
    <property type="match status" value="1"/>
</dbReference>
<evidence type="ECO:0000313" key="1">
    <source>
        <dbReference type="EMBL" id="SOC37684.1"/>
    </source>
</evidence>
<name>A0A285U6X9_9STAP</name>
<dbReference type="EMBL" id="OBQF01000001">
    <property type="protein sequence ID" value="SOC37684.1"/>
    <property type="molecule type" value="Genomic_DNA"/>
</dbReference>
<dbReference type="GO" id="GO:0005975">
    <property type="term" value="P:carbohydrate metabolic process"/>
    <property type="evidence" value="ECO:0007669"/>
    <property type="project" value="InterPro"/>
</dbReference>
<dbReference type="Gene3D" id="3.20.20.370">
    <property type="entry name" value="Glycoside hydrolase/deacetylase"/>
    <property type="match status" value="1"/>
</dbReference>
<sequence>MKDGSFIISLDFELFWGYIDCESLEKHRARMQKTRRVVAELINVFEENDIKVTWSTVGMLMLESADDLKRLLRDVEVPDYEDAKLNNYNTFEALLSHSEYSDEVFFASELVEQLKASRYQTIGTHTFSHYYCLEKGQTNEDFRKDLSIAMAVAEKKDIGVESIVFPRNQYDAGTLALLRNYGIRSYRGNPDQFIYRTRPSDNLAIRAGHLLDTYWNIAGHITHPVPETEDGLYNIKASRFLRPLTKRNMRFKKLQLRRIKNEMSHAAEHGLYYHLWWHPHNFSGLTDENISFLKEIINHFKNLNETYNFSSDSMESYVEKVRANV</sequence>
<dbReference type="AlphaFoldDB" id="A0A285U6X9"/>
<dbReference type="Proteomes" id="UP000219412">
    <property type="component" value="Unassembled WGS sequence"/>
</dbReference>
<gene>
    <name evidence="1" type="ORF">SAMN05878391_0052</name>
</gene>
<protein>
    <submittedName>
        <fullName evidence="1">Polysaccharide deacetylase</fullName>
    </submittedName>
</protein>
<proteinExistence type="predicted"/>
<dbReference type="SUPFAM" id="SSF88713">
    <property type="entry name" value="Glycoside hydrolase/deacetylase"/>
    <property type="match status" value="1"/>
</dbReference>
<dbReference type="InterPro" id="IPR011330">
    <property type="entry name" value="Glyco_hydro/deAcase_b/a-brl"/>
</dbReference>
<reference evidence="2" key="1">
    <citation type="submission" date="2017-08" db="EMBL/GenBank/DDBJ databases">
        <authorList>
            <person name="Varghese N."/>
            <person name="Submissions S."/>
        </authorList>
    </citation>
    <scope>NUCLEOTIDE SEQUENCE [LARGE SCALE GENOMIC DNA]</scope>
    <source>
        <strain evidence="2">DSM 23173</strain>
    </source>
</reference>
<organism evidence="1 2">
    <name type="scientific">Salinicoccus kekensis</name>
    <dbReference type="NCBI Taxonomy" id="714307"/>
    <lineage>
        <taxon>Bacteria</taxon>
        <taxon>Bacillati</taxon>
        <taxon>Bacillota</taxon>
        <taxon>Bacilli</taxon>
        <taxon>Bacillales</taxon>
        <taxon>Staphylococcaceae</taxon>
        <taxon>Salinicoccus</taxon>
    </lineage>
</organism>
<evidence type="ECO:0000313" key="2">
    <source>
        <dbReference type="Proteomes" id="UP000219412"/>
    </source>
</evidence>